<dbReference type="Proteomes" id="UP000247763">
    <property type="component" value="Chromosome"/>
</dbReference>
<evidence type="ECO:0000313" key="3">
    <source>
        <dbReference type="EMBL" id="AWM78116.1"/>
    </source>
</evidence>
<organism evidence="3 4">
    <name type="scientific">Phenylobacterium parvum</name>
    <dbReference type="NCBI Taxonomy" id="2201350"/>
    <lineage>
        <taxon>Bacteria</taxon>
        <taxon>Pseudomonadati</taxon>
        <taxon>Pseudomonadota</taxon>
        <taxon>Alphaproteobacteria</taxon>
        <taxon>Caulobacterales</taxon>
        <taxon>Caulobacteraceae</taxon>
        <taxon>Phenylobacterium</taxon>
    </lineage>
</organism>
<dbReference type="SUPFAM" id="SSF143456">
    <property type="entry name" value="VC0467-like"/>
    <property type="match status" value="1"/>
</dbReference>
<reference evidence="4" key="1">
    <citation type="submission" date="2018-05" db="EMBL/GenBank/DDBJ databases">
        <title>Genome sequencing of Phenylobacterium sp. HYN0004.</title>
        <authorList>
            <person name="Yi H."/>
            <person name="Baek C."/>
        </authorList>
    </citation>
    <scope>NUCLEOTIDE SEQUENCE [LARGE SCALE GENOMIC DNA]</scope>
    <source>
        <strain evidence="4">HYN0004</strain>
    </source>
</reference>
<dbReference type="PANTHER" id="PTHR30327:SF1">
    <property type="entry name" value="UPF0301 PROTEIN YQGE"/>
    <property type="match status" value="1"/>
</dbReference>
<dbReference type="InterPro" id="IPR003774">
    <property type="entry name" value="AlgH-like"/>
</dbReference>
<keyword evidence="4" id="KW-1185">Reference proteome</keyword>
<proteinExistence type="inferred from homology"/>
<sequence>MDPAAYLSGQLLIALPAIGDRRFERAVVLVFAHDADHAMGLVLNQRLESLTLGEVLDQLALPCPEARRRETVSLGGPVQRERGFVLHTDDFRAEDGSTLAPSGGLSCTPTREALEALSRGDAAPRRSRLALGYAGWGPGQLEQEIRQNVWLTCPADEALVFDTPIAEVWAAALGRLGVDPSFLTAEAGEA</sequence>
<protein>
    <recommendedName>
        <fullName evidence="2">UPF0301 protein HYN04_10335</fullName>
    </recommendedName>
</protein>
<dbReference type="EMBL" id="CP029479">
    <property type="protein sequence ID" value="AWM78116.1"/>
    <property type="molecule type" value="Genomic_DNA"/>
</dbReference>
<evidence type="ECO:0000313" key="4">
    <source>
        <dbReference type="Proteomes" id="UP000247763"/>
    </source>
</evidence>
<dbReference type="PANTHER" id="PTHR30327">
    <property type="entry name" value="UNCHARACTERIZED PROTEIN YQGE"/>
    <property type="match status" value="1"/>
</dbReference>
<dbReference type="OrthoDB" id="9807486at2"/>
<dbReference type="HAMAP" id="MF_00758">
    <property type="entry name" value="UPF0301"/>
    <property type="match status" value="1"/>
</dbReference>
<evidence type="ECO:0000256" key="1">
    <source>
        <dbReference type="ARBA" id="ARBA00009600"/>
    </source>
</evidence>
<dbReference type="GO" id="GO:0005829">
    <property type="term" value="C:cytosol"/>
    <property type="evidence" value="ECO:0007669"/>
    <property type="project" value="TreeGrafter"/>
</dbReference>
<dbReference type="Pfam" id="PF02622">
    <property type="entry name" value="DUF179"/>
    <property type="match status" value="1"/>
</dbReference>
<comment type="similarity">
    <text evidence="1 2">Belongs to the UPF0301 (AlgH) family.</text>
</comment>
<gene>
    <name evidence="3" type="ORF">HYN04_10335</name>
</gene>
<dbReference type="AlphaFoldDB" id="A0A2Z3HV91"/>
<evidence type="ECO:0000256" key="2">
    <source>
        <dbReference type="HAMAP-Rule" id="MF_00758"/>
    </source>
</evidence>
<accession>A0A2Z3HV91</accession>
<dbReference type="RefSeq" id="WP_110450682.1">
    <property type="nucleotide sequence ID" value="NZ_CP029479.1"/>
</dbReference>
<dbReference type="Gene3D" id="3.40.1740.10">
    <property type="entry name" value="VC0467-like"/>
    <property type="match status" value="1"/>
</dbReference>
<name>A0A2Z3HV91_9CAUL</name>
<dbReference type="KEGG" id="phb:HYN04_10335"/>